<dbReference type="PANTHER" id="PTHR12221:SF6">
    <property type="entry name" value="PESCADILLO HOMOLOG"/>
    <property type="match status" value="1"/>
</dbReference>
<feature type="domain" description="BRCT" evidence="6">
    <location>
        <begin position="426"/>
        <end position="520"/>
    </location>
</feature>
<name>A0A7S4RDV0_9STRA</name>
<comment type="similarity">
    <text evidence="4">Belongs to the pescadillo family.</text>
</comment>
<accession>A0A7S4RDV0</accession>
<feature type="compositionally biased region" description="Acidic residues" evidence="5">
    <location>
        <begin position="558"/>
        <end position="570"/>
    </location>
</feature>
<dbReference type="GO" id="GO:0070545">
    <property type="term" value="C:PeBoW complex"/>
    <property type="evidence" value="ECO:0007669"/>
    <property type="project" value="TreeGrafter"/>
</dbReference>
<evidence type="ECO:0000256" key="5">
    <source>
        <dbReference type="SAM" id="MobiDB-lite"/>
    </source>
</evidence>
<feature type="compositionally biased region" description="Basic and acidic residues" evidence="5">
    <location>
        <begin position="331"/>
        <end position="342"/>
    </location>
</feature>
<dbReference type="GO" id="GO:0043021">
    <property type="term" value="F:ribonucleoprotein complex binding"/>
    <property type="evidence" value="ECO:0007669"/>
    <property type="project" value="UniProtKB-UniRule"/>
</dbReference>
<gene>
    <name evidence="7" type="ORF">DBRI00130_LOCUS17091</name>
</gene>
<feature type="compositionally biased region" description="Basic residues" evidence="5">
    <location>
        <begin position="24"/>
        <end position="36"/>
    </location>
</feature>
<dbReference type="SUPFAM" id="SSF52113">
    <property type="entry name" value="BRCT domain"/>
    <property type="match status" value="1"/>
</dbReference>
<dbReference type="PROSITE" id="PS50172">
    <property type="entry name" value="BRCT"/>
    <property type="match status" value="1"/>
</dbReference>
<feature type="compositionally biased region" description="Basic residues" evidence="5">
    <location>
        <begin position="1"/>
        <end position="14"/>
    </location>
</feature>
<organism evidence="7">
    <name type="scientific">Ditylum brightwellii</name>
    <dbReference type="NCBI Taxonomy" id="49249"/>
    <lineage>
        <taxon>Eukaryota</taxon>
        <taxon>Sar</taxon>
        <taxon>Stramenopiles</taxon>
        <taxon>Ochrophyta</taxon>
        <taxon>Bacillariophyta</taxon>
        <taxon>Mediophyceae</taxon>
        <taxon>Lithodesmiophycidae</taxon>
        <taxon>Lithodesmiales</taxon>
        <taxon>Lithodesmiaceae</taxon>
        <taxon>Ditylum</taxon>
    </lineage>
</organism>
<keyword evidence="1 4" id="KW-0690">Ribosome biogenesis</keyword>
<comment type="subcellular location">
    <subcellularLocation>
        <location evidence="4">Nucleus</location>
        <location evidence="4">Nucleolus</location>
    </subcellularLocation>
    <subcellularLocation>
        <location evidence="4">Nucleus</location>
        <location evidence="4">Nucleoplasm</location>
    </subcellularLocation>
</comment>
<proteinExistence type="inferred from homology"/>
<dbReference type="InterPro" id="IPR001357">
    <property type="entry name" value="BRCT_dom"/>
</dbReference>
<dbReference type="Gene3D" id="3.40.50.10190">
    <property type="entry name" value="BRCT domain"/>
    <property type="match status" value="1"/>
</dbReference>
<sequence length="670" mass="75695">MGNRVKGRVKKKSIKAASHSSMGSKRKLSRMGKKRKAGKAGLEATFIGRSACVKRLQITLKDFRRLCILKGIYPREPRGRTPGNKKGQVYYHIKDVRAIAHEPILEKFREFRAFMKKVRKAAGRNEKDEASRKEKYAPTYTLHHLVRERYPRFGDALNDLDDALTLVYLFAALPSEKRIKTTVTQKAKRLAASWGAYCATSSSVTKSFVSVKGVYFEANILGSTIRWIVPHSFTQNVPPDVDYRVMLTFFEFYETLLGFVLFKLYSDMGVRYPLPITSADQSGFSSLLAANLHVLSREVRSAKGSVSSAVREAVENNEAESATNEGEIDEADTKEKKDLEKKEAKARAKKSRDLIKSVDVALNRIADDSDDDNDEDSDADDDGEEGEGSADLGAPLKAALESITMEEQNSGSGTEIASTMTDEATKRRRLFAGLTFFISREVPRGYLELICLSYGGKVGWEGEDSPISVKDASITHHIVDRPKLPSSYNGLPSSREYVQPQWILDCANFHFLLPCARYGIGTELPPHLSPWVNDEEEGYKPAYAEEVEKMKNGEVLEDMDEVSDENDEKEDISPTEYKKEEEEDDDDEEGEEEEDEDEEEEKKRSKKRKNAEDEEAKELAKVMMSKKASRLYGRMQHGLAQKQAKVDELHRRRKEIDSKKQSKKRKNSAE</sequence>
<dbReference type="GO" id="GO:0003723">
    <property type="term" value="F:RNA binding"/>
    <property type="evidence" value="ECO:0007669"/>
    <property type="project" value="TreeGrafter"/>
</dbReference>
<evidence type="ECO:0000256" key="1">
    <source>
        <dbReference type="ARBA" id="ARBA00022517"/>
    </source>
</evidence>
<dbReference type="GO" id="GO:0030687">
    <property type="term" value="C:preribosome, large subunit precursor"/>
    <property type="evidence" value="ECO:0007669"/>
    <property type="project" value="UniProtKB-UniRule"/>
</dbReference>
<dbReference type="AlphaFoldDB" id="A0A7S4RDV0"/>
<reference evidence="7" key="1">
    <citation type="submission" date="2021-01" db="EMBL/GenBank/DDBJ databases">
        <authorList>
            <person name="Corre E."/>
            <person name="Pelletier E."/>
            <person name="Niang G."/>
            <person name="Scheremetjew M."/>
            <person name="Finn R."/>
            <person name="Kale V."/>
            <person name="Holt S."/>
            <person name="Cochrane G."/>
            <person name="Meng A."/>
            <person name="Brown T."/>
            <person name="Cohen L."/>
        </authorList>
    </citation>
    <scope>NUCLEOTIDE SEQUENCE</scope>
    <source>
        <strain evidence="7">GSO104</strain>
    </source>
</reference>
<feature type="compositionally biased region" description="Acidic residues" evidence="5">
    <location>
        <begin position="368"/>
        <end position="388"/>
    </location>
</feature>
<evidence type="ECO:0000256" key="4">
    <source>
        <dbReference type="HAMAP-Rule" id="MF_03028"/>
    </source>
</evidence>
<feature type="compositionally biased region" description="Acidic residues" evidence="5">
    <location>
        <begin position="581"/>
        <end position="600"/>
    </location>
</feature>
<feature type="region of interest" description="Disordered" evidence="5">
    <location>
        <begin position="306"/>
        <end position="342"/>
    </location>
</feature>
<dbReference type="HAMAP" id="MF_03028">
    <property type="entry name" value="Pescadillo"/>
    <property type="match status" value="1"/>
</dbReference>
<dbReference type="EMBL" id="HBNS01021564">
    <property type="protein sequence ID" value="CAE4611427.1"/>
    <property type="molecule type" value="Transcribed_RNA"/>
</dbReference>
<dbReference type="GO" id="GO:0005654">
    <property type="term" value="C:nucleoplasm"/>
    <property type="evidence" value="ECO:0007669"/>
    <property type="project" value="UniProtKB-SubCell"/>
</dbReference>
<dbReference type="PANTHER" id="PTHR12221">
    <property type="entry name" value="PESCADILLO - RELATED"/>
    <property type="match status" value="1"/>
</dbReference>
<dbReference type="GO" id="GO:0000463">
    <property type="term" value="P:maturation of LSU-rRNA from tricistronic rRNA transcript (SSU-rRNA, 5.8S rRNA, LSU-rRNA)"/>
    <property type="evidence" value="ECO:0007669"/>
    <property type="project" value="UniProtKB-UniRule"/>
</dbReference>
<evidence type="ECO:0000313" key="7">
    <source>
        <dbReference type="EMBL" id="CAE4611427.1"/>
    </source>
</evidence>
<feature type="region of interest" description="Disordered" evidence="5">
    <location>
        <begin position="365"/>
        <end position="393"/>
    </location>
</feature>
<feature type="region of interest" description="Disordered" evidence="5">
    <location>
        <begin position="558"/>
        <end position="670"/>
    </location>
</feature>
<feature type="compositionally biased region" description="Basic and acidic residues" evidence="5">
    <location>
        <begin position="644"/>
        <end position="660"/>
    </location>
</feature>
<dbReference type="CDD" id="cd17709">
    <property type="entry name" value="BRCT_pescadillo_like"/>
    <property type="match status" value="1"/>
</dbReference>
<keyword evidence="2 4" id="KW-0698">rRNA processing</keyword>
<feature type="compositionally biased region" description="Basic residues" evidence="5">
    <location>
        <begin position="661"/>
        <end position="670"/>
    </location>
</feature>
<evidence type="ECO:0000256" key="2">
    <source>
        <dbReference type="ARBA" id="ARBA00022552"/>
    </source>
</evidence>
<evidence type="ECO:0000259" key="6">
    <source>
        <dbReference type="PROSITE" id="PS50172"/>
    </source>
</evidence>
<evidence type="ECO:0000256" key="3">
    <source>
        <dbReference type="ARBA" id="ARBA00023242"/>
    </source>
</evidence>
<dbReference type="InterPro" id="IPR036420">
    <property type="entry name" value="BRCT_dom_sf"/>
</dbReference>
<protein>
    <recommendedName>
        <fullName evidence="4">Pescadillo homolog</fullName>
    </recommendedName>
</protein>
<dbReference type="Pfam" id="PF06732">
    <property type="entry name" value="Pescadillo_N"/>
    <property type="match status" value="1"/>
</dbReference>
<dbReference type="GO" id="GO:0000466">
    <property type="term" value="P:maturation of 5.8S rRNA from tricistronic rRNA transcript (SSU-rRNA, 5.8S rRNA, LSU-rRNA)"/>
    <property type="evidence" value="ECO:0007669"/>
    <property type="project" value="UniProtKB-UniRule"/>
</dbReference>
<keyword evidence="3 4" id="KW-0539">Nucleus</keyword>
<feature type="region of interest" description="Disordered" evidence="5">
    <location>
        <begin position="1"/>
        <end position="36"/>
    </location>
</feature>
<comment type="function">
    <text evidence="4">Required for maturation of ribosomal RNAs and formation of the large ribosomal subunit.</text>
</comment>
<dbReference type="InterPro" id="IPR010613">
    <property type="entry name" value="PES"/>
</dbReference>